<evidence type="ECO:0000313" key="1">
    <source>
        <dbReference type="EMBL" id="MBW8288300.1"/>
    </source>
</evidence>
<evidence type="ECO:0000313" key="2">
    <source>
        <dbReference type="Proteomes" id="UP000711178"/>
    </source>
</evidence>
<accession>A0ABS7FE07</accession>
<dbReference type="GeneID" id="89684029"/>
<dbReference type="EMBL" id="JAHDTB010000009">
    <property type="protein sequence ID" value="MBW8288300.1"/>
    <property type="molecule type" value="Genomic_DNA"/>
</dbReference>
<proteinExistence type="predicted"/>
<comment type="caution">
    <text evidence="1">The sequence shown here is derived from an EMBL/GenBank/DDBJ whole genome shotgun (WGS) entry which is preliminary data.</text>
</comment>
<dbReference type="RefSeq" id="WP_043578302.1">
    <property type="nucleotide sequence ID" value="NZ_CP142381.1"/>
</dbReference>
<keyword evidence="2" id="KW-1185">Reference proteome</keyword>
<dbReference type="Proteomes" id="UP000711178">
    <property type="component" value="Unassembled WGS sequence"/>
</dbReference>
<reference evidence="1 2" key="1">
    <citation type="submission" date="2021-05" db="EMBL/GenBank/DDBJ databases">
        <title>Draft Whole Genome Sequencing Of Biosensor Chromobacterium violaceum Strain CV026 Reveals A Regulatory RNA In Chromobacterium violaceum Phenotype Regulatory Network.</title>
        <authorList>
            <person name="Hong K.W."/>
            <person name="Chan K.G."/>
            <person name="Chang C.-Y."/>
        </authorList>
    </citation>
    <scope>NUCLEOTIDE SEQUENCE [LARGE SCALE GENOMIC DNA]</scope>
    <source>
        <strain evidence="1 2">ATCC 31532</strain>
    </source>
</reference>
<sequence length="96" mass="10917">MPFPWFWIFAPQINLPFSGNVLQDIDPATYWLNLFAPWQGGRWQWHDLGDCRKALDLLALSPAAAEDAARQQALLTLRAWLPAANRVLVWHPAHSG</sequence>
<name>A0ABS7FE07_9NEIS</name>
<protein>
    <submittedName>
        <fullName evidence="1">Uncharacterized protein</fullName>
    </submittedName>
</protein>
<organism evidence="1 2">
    <name type="scientific">Chromobacterium subtsugae</name>
    <dbReference type="NCBI Taxonomy" id="251747"/>
    <lineage>
        <taxon>Bacteria</taxon>
        <taxon>Pseudomonadati</taxon>
        <taxon>Pseudomonadota</taxon>
        <taxon>Betaproteobacteria</taxon>
        <taxon>Neisseriales</taxon>
        <taxon>Chromobacteriaceae</taxon>
        <taxon>Chromobacterium</taxon>
    </lineage>
</organism>
<gene>
    <name evidence="1" type="ORF">KIF53_11750</name>
</gene>